<dbReference type="EMBL" id="MFEG01000072">
    <property type="protein sequence ID" value="OGE74096.1"/>
    <property type="molecule type" value="Genomic_DNA"/>
</dbReference>
<proteinExistence type="inferred from homology"/>
<evidence type="ECO:0000313" key="6">
    <source>
        <dbReference type="EMBL" id="OGE74096.1"/>
    </source>
</evidence>
<evidence type="ECO:0000256" key="1">
    <source>
        <dbReference type="ARBA" id="ARBA00008560"/>
    </source>
</evidence>
<dbReference type="Pfam" id="PF01783">
    <property type="entry name" value="Ribosomal_L32p"/>
    <property type="match status" value="1"/>
</dbReference>
<dbReference type="GO" id="GO:0006412">
    <property type="term" value="P:translation"/>
    <property type="evidence" value="ECO:0007669"/>
    <property type="project" value="UniProtKB-UniRule"/>
</dbReference>
<reference evidence="6 7" key="1">
    <citation type="journal article" date="2016" name="Nat. Commun.">
        <title>Thousands of microbial genomes shed light on interconnected biogeochemical processes in an aquifer system.</title>
        <authorList>
            <person name="Anantharaman K."/>
            <person name="Brown C.T."/>
            <person name="Hug L.A."/>
            <person name="Sharon I."/>
            <person name="Castelle C.J."/>
            <person name="Probst A.J."/>
            <person name="Thomas B.C."/>
            <person name="Singh A."/>
            <person name="Wilkins M.J."/>
            <person name="Karaoz U."/>
            <person name="Brodie E.L."/>
            <person name="Williams K.H."/>
            <person name="Hubbard S.S."/>
            <person name="Banfield J.F."/>
        </authorList>
    </citation>
    <scope>NUCLEOTIDE SEQUENCE [LARGE SCALE GENOMIC DNA]</scope>
</reference>
<dbReference type="HAMAP" id="MF_00340">
    <property type="entry name" value="Ribosomal_bL32"/>
    <property type="match status" value="1"/>
</dbReference>
<evidence type="ECO:0000256" key="2">
    <source>
        <dbReference type="ARBA" id="ARBA00022980"/>
    </source>
</evidence>
<dbReference type="Proteomes" id="UP000176547">
    <property type="component" value="Unassembled WGS sequence"/>
</dbReference>
<dbReference type="InterPro" id="IPR044957">
    <property type="entry name" value="Ribosomal_bL32_bact"/>
</dbReference>
<dbReference type="PANTHER" id="PTHR35534">
    <property type="entry name" value="50S RIBOSOMAL PROTEIN L32"/>
    <property type="match status" value="1"/>
</dbReference>
<dbReference type="AlphaFoldDB" id="A0A1F5N8V0"/>
<sequence>MAVPRARKTKGATHRRRSHLHLTALNLAKCKNCGSAAMPHAICENCGYYRGRQVVNVVSDTAKPTK</sequence>
<dbReference type="NCBIfam" id="TIGR01031">
    <property type="entry name" value="rpmF_bact"/>
    <property type="match status" value="1"/>
</dbReference>
<dbReference type="GO" id="GO:0015934">
    <property type="term" value="C:large ribosomal subunit"/>
    <property type="evidence" value="ECO:0007669"/>
    <property type="project" value="InterPro"/>
</dbReference>
<evidence type="ECO:0000313" key="7">
    <source>
        <dbReference type="Proteomes" id="UP000176547"/>
    </source>
</evidence>
<dbReference type="PANTHER" id="PTHR35534:SF1">
    <property type="entry name" value="LARGE RIBOSOMAL SUBUNIT PROTEIN BL32"/>
    <property type="match status" value="1"/>
</dbReference>
<keyword evidence="2 5" id="KW-0689">Ribosomal protein</keyword>
<dbReference type="SUPFAM" id="SSF57829">
    <property type="entry name" value="Zn-binding ribosomal proteins"/>
    <property type="match status" value="1"/>
</dbReference>
<comment type="caution">
    <text evidence="6">The sequence shown here is derived from an EMBL/GenBank/DDBJ whole genome shotgun (WGS) entry which is preliminary data.</text>
</comment>
<name>A0A1F5N8V0_9BACT</name>
<organism evidence="6 7">
    <name type="scientific">Candidatus Doudnabacteria bacterium RIFCSPHIGHO2_01_52_17</name>
    <dbReference type="NCBI Taxonomy" id="1817820"/>
    <lineage>
        <taxon>Bacteria</taxon>
        <taxon>Candidatus Doudnaibacteriota</taxon>
    </lineage>
</organism>
<protein>
    <recommendedName>
        <fullName evidence="4 5">Large ribosomal subunit protein bL32</fullName>
    </recommendedName>
</protein>
<dbReference type="InterPro" id="IPR002677">
    <property type="entry name" value="Ribosomal_bL32"/>
</dbReference>
<evidence type="ECO:0000256" key="5">
    <source>
        <dbReference type="HAMAP-Rule" id="MF_00340"/>
    </source>
</evidence>
<dbReference type="GO" id="GO:0003735">
    <property type="term" value="F:structural constituent of ribosome"/>
    <property type="evidence" value="ECO:0007669"/>
    <property type="project" value="InterPro"/>
</dbReference>
<keyword evidence="3 5" id="KW-0687">Ribonucleoprotein</keyword>
<dbReference type="InterPro" id="IPR011332">
    <property type="entry name" value="Ribosomal_zn-bd"/>
</dbReference>
<accession>A0A1F5N8V0</accession>
<gene>
    <name evidence="5" type="primary">rpmF</name>
    <name evidence="6" type="ORF">A3K06_01785</name>
</gene>
<evidence type="ECO:0000256" key="4">
    <source>
        <dbReference type="ARBA" id="ARBA00035178"/>
    </source>
</evidence>
<evidence type="ECO:0000256" key="3">
    <source>
        <dbReference type="ARBA" id="ARBA00023274"/>
    </source>
</evidence>
<comment type="similarity">
    <text evidence="1 5">Belongs to the bacterial ribosomal protein bL32 family.</text>
</comment>